<dbReference type="CDD" id="cd18799">
    <property type="entry name" value="SF2_C_EcoAI-like"/>
    <property type="match status" value="1"/>
</dbReference>
<dbReference type="InterPro" id="IPR001650">
    <property type="entry name" value="Helicase_C-like"/>
</dbReference>
<dbReference type="GO" id="GO:0004386">
    <property type="term" value="F:helicase activity"/>
    <property type="evidence" value="ECO:0007669"/>
    <property type="project" value="UniProtKB-KW"/>
</dbReference>
<keyword evidence="4" id="KW-0547">Nucleotide-binding</keyword>
<dbReference type="RefSeq" id="WP_229698260.1">
    <property type="nucleotide sequence ID" value="NZ_BMMS01000006.1"/>
</dbReference>
<dbReference type="InterPro" id="IPR006935">
    <property type="entry name" value="Helicase/UvrB_N"/>
</dbReference>
<name>A0A918DW29_9ACTN</name>
<dbReference type="SMART" id="SM00490">
    <property type="entry name" value="HELICc"/>
    <property type="match status" value="1"/>
</dbReference>
<dbReference type="PROSITE" id="PS51192">
    <property type="entry name" value="HELICASE_ATP_BIND_1"/>
    <property type="match status" value="1"/>
</dbReference>
<keyword evidence="4" id="KW-0347">Helicase</keyword>
<dbReference type="GO" id="GO:0003677">
    <property type="term" value="F:DNA binding"/>
    <property type="evidence" value="ECO:0007669"/>
    <property type="project" value="InterPro"/>
</dbReference>
<dbReference type="Pfam" id="PF04851">
    <property type="entry name" value="ResIII"/>
    <property type="match status" value="1"/>
</dbReference>
<dbReference type="Pfam" id="PF00271">
    <property type="entry name" value="Helicase_C"/>
    <property type="match status" value="1"/>
</dbReference>
<dbReference type="InterPro" id="IPR021835">
    <property type="entry name" value="DUF3427"/>
</dbReference>
<keyword evidence="4" id="KW-0067">ATP-binding</keyword>
<dbReference type="GO" id="GO:0006793">
    <property type="term" value="P:phosphorus metabolic process"/>
    <property type="evidence" value="ECO:0007669"/>
    <property type="project" value="UniProtKB-ARBA"/>
</dbReference>
<feature type="domain" description="Helicase C-terminal" evidence="3">
    <location>
        <begin position="575"/>
        <end position="754"/>
    </location>
</feature>
<sequence>MPDRSPRRLDQKLPTGLYEELITEQLSVTLKELQEGGLEPVQGMVEAERAPHALAEHIRNAAQQALAGVPLELQVNAANNILQAIAAAKMATETIDGPLLHEPPKSLDRLIPGPRELLALAEPEPGTKGVYKVRPVRPTTPLVEAGLLTNAKGDTSLGAELRAELTTADGVDLLCAFVKWTGLSVLHDQLTLAAERGVPIRVITTTYIGATERQALDWLVRRFGAQVKVNYEVSTTRLHAKAWLFRRRTGYDTAYVGSSNLSKAALLDGLEWNVRLSSIATKKALTKFEATFNAYWEDDAFEAYDPDRDAERLDAALQQAWGSHGGKGNIPPETEANLGQLTSNTGIRVRPLPHQLEMLEHLRVAREVYNTNLLVAATGTGKTVIAALDYLGLRRQLGQKQLKLLFIAHRQEILEHAQRTYQVVLREPNFGKILSGKQKPDVWDATFATIQSLTGKVENFDKDMFDIIVIDECHHAVSPTYKKVMNHFTPLQFLGLTATPERMDGKHVQDVLFQGRIAAEMRLWEALEDRLLCPFHYFGLHDGTDLRNVDITGGEYEVEALTDALLANGVQARHVIDEIYRRFATPQKMRAIGFCASVRHAEYMAEHFRSAGLEAMAVTSQTPDNERRDALTGLHSGDIQVLFTRDLFNEGIDIPDIDTLLMLRPTSSATIFLQQLGRGLRRSPNKTVLTVLDFIGHQHQKFRFEPRYRALTGYTHRELVSALEREFPQLPAGCEIILDAVSQERVLKNIRDQVDWNVQTLAADIKASQETTIAGYLHRSQRDIADLYDNRDRCWTNLLRRAKLHTDAPREREAELLSRIRAFLNVDDAERLVAYSRLLQENAPRYEDLNPKDQGYARMLFFSFFPNATGLSTYQQGLDLIRRNPAVVMELSQVLALDLSRSPFKPAPLPDPFSELSLALHASYTREEIWTALNYTKLGGRLPASFNAGVAHCKEINTDAFLITIEKDQKKFTQSTMYNDYASAPNIFHWETQSGVGATSATAQRYIHHVERGSHVLLFARRHKETERRLPQPWLLLGPARHISHEGSRPMKVVWKLEHAMPNAAFQEFRREASSSN</sequence>
<gene>
    <name evidence="4" type="ORF">GCM10012280_18610</name>
</gene>
<keyword evidence="5" id="KW-1185">Reference proteome</keyword>
<evidence type="ECO:0000259" key="3">
    <source>
        <dbReference type="PROSITE" id="PS51194"/>
    </source>
</evidence>
<keyword evidence="4" id="KW-0378">Hydrolase</keyword>
<dbReference type="PROSITE" id="PS50035">
    <property type="entry name" value="PLD"/>
    <property type="match status" value="1"/>
</dbReference>
<dbReference type="PANTHER" id="PTHR47962:SF7">
    <property type="entry name" value="MITOCHONDRIAL ATP-DEPENDENT HELICASE IRC3-RELATED"/>
    <property type="match status" value="1"/>
</dbReference>
<feature type="domain" description="PLD phosphodiesterase" evidence="1">
    <location>
        <begin position="234"/>
        <end position="265"/>
    </location>
</feature>
<dbReference type="InterPro" id="IPR025202">
    <property type="entry name" value="PLD-like_dom"/>
</dbReference>
<reference evidence="4" key="2">
    <citation type="submission" date="2020-09" db="EMBL/GenBank/DDBJ databases">
        <authorList>
            <person name="Sun Q."/>
            <person name="Zhou Y."/>
        </authorList>
    </citation>
    <scope>NUCLEOTIDE SEQUENCE</scope>
    <source>
        <strain evidence="4">CGMCC 4.7201</strain>
    </source>
</reference>
<accession>A0A918DW29</accession>
<evidence type="ECO:0000313" key="4">
    <source>
        <dbReference type="EMBL" id="GGO85252.1"/>
    </source>
</evidence>
<reference evidence="4" key="1">
    <citation type="journal article" date="2014" name="Int. J. Syst. Evol. Microbiol.">
        <title>Complete genome sequence of Corynebacterium casei LMG S-19264T (=DSM 44701T), isolated from a smear-ripened cheese.</title>
        <authorList>
            <consortium name="US DOE Joint Genome Institute (JGI-PGF)"/>
            <person name="Walter F."/>
            <person name="Albersmeier A."/>
            <person name="Kalinowski J."/>
            <person name="Ruckert C."/>
        </authorList>
    </citation>
    <scope>NUCLEOTIDE SEQUENCE</scope>
    <source>
        <strain evidence="4">CGMCC 4.7201</strain>
    </source>
</reference>
<dbReference type="InterPro" id="IPR014001">
    <property type="entry name" value="Helicase_ATP-bd"/>
</dbReference>
<dbReference type="PROSITE" id="PS51194">
    <property type="entry name" value="HELICASE_CTER"/>
    <property type="match status" value="1"/>
</dbReference>
<dbReference type="SMART" id="SM00487">
    <property type="entry name" value="DEXDc"/>
    <property type="match status" value="1"/>
</dbReference>
<evidence type="ECO:0000259" key="1">
    <source>
        <dbReference type="PROSITE" id="PS50035"/>
    </source>
</evidence>
<dbReference type="Proteomes" id="UP000641932">
    <property type="component" value="Unassembled WGS sequence"/>
</dbReference>
<dbReference type="Pfam" id="PF11907">
    <property type="entry name" value="DUF3427"/>
    <property type="match status" value="1"/>
</dbReference>
<dbReference type="GO" id="GO:0016887">
    <property type="term" value="F:ATP hydrolysis activity"/>
    <property type="evidence" value="ECO:0007669"/>
    <property type="project" value="TreeGrafter"/>
</dbReference>
<evidence type="ECO:0000259" key="2">
    <source>
        <dbReference type="PROSITE" id="PS51192"/>
    </source>
</evidence>
<dbReference type="SUPFAM" id="SSF52540">
    <property type="entry name" value="P-loop containing nucleoside triphosphate hydrolases"/>
    <property type="match status" value="1"/>
</dbReference>
<dbReference type="CDD" id="cd18032">
    <property type="entry name" value="DEXHc_RE_I_III_res"/>
    <property type="match status" value="1"/>
</dbReference>
<dbReference type="InterPro" id="IPR027417">
    <property type="entry name" value="P-loop_NTPase"/>
</dbReference>
<protein>
    <submittedName>
        <fullName evidence="4">Helicase</fullName>
    </submittedName>
</protein>
<dbReference type="PANTHER" id="PTHR47962">
    <property type="entry name" value="ATP-DEPENDENT HELICASE LHR-RELATED-RELATED"/>
    <property type="match status" value="1"/>
</dbReference>
<comment type="caution">
    <text evidence="4">The sequence shown here is derived from an EMBL/GenBank/DDBJ whole genome shotgun (WGS) entry which is preliminary data.</text>
</comment>
<dbReference type="AlphaFoldDB" id="A0A918DW29"/>
<evidence type="ECO:0000313" key="5">
    <source>
        <dbReference type="Proteomes" id="UP000641932"/>
    </source>
</evidence>
<dbReference type="GO" id="GO:0005524">
    <property type="term" value="F:ATP binding"/>
    <property type="evidence" value="ECO:0007669"/>
    <property type="project" value="InterPro"/>
</dbReference>
<proteinExistence type="predicted"/>
<dbReference type="InterPro" id="IPR001736">
    <property type="entry name" value="PLipase_D/transphosphatidylase"/>
</dbReference>
<organism evidence="4 5">
    <name type="scientific">Wenjunlia tyrosinilytica</name>
    <dbReference type="NCBI Taxonomy" id="1544741"/>
    <lineage>
        <taxon>Bacteria</taxon>
        <taxon>Bacillati</taxon>
        <taxon>Actinomycetota</taxon>
        <taxon>Actinomycetes</taxon>
        <taxon>Kitasatosporales</taxon>
        <taxon>Streptomycetaceae</taxon>
        <taxon>Wenjunlia</taxon>
    </lineage>
</organism>
<dbReference type="EMBL" id="BMMS01000006">
    <property type="protein sequence ID" value="GGO85252.1"/>
    <property type="molecule type" value="Genomic_DNA"/>
</dbReference>
<dbReference type="InterPro" id="IPR052511">
    <property type="entry name" value="ATP-dep_Helicase"/>
</dbReference>
<dbReference type="Gene3D" id="3.40.50.300">
    <property type="entry name" value="P-loop containing nucleotide triphosphate hydrolases"/>
    <property type="match status" value="2"/>
</dbReference>
<feature type="domain" description="Helicase ATP-binding" evidence="2">
    <location>
        <begin position="363"/>
        <end position="518"/>
    </location>
</feature>
<dbReference type="Gene3D" id="3.30.870.10">
    <property type="entry name" value="Endonuclease Chain A"/>
    <property type="match status" value="1"/>
</dbReference>
<dbReference type="SUPFAM" id="SSF56024">
    <property type="entry name" value="Phospholipase D/nuclease"/>
    <property type="match status" value="1"/>
</dbReference>
<dbReference type="Pfam" id="PF13091">
    <property type="entry name" value="PLDc_2"/>
    <property type="match status" value="1"/>
</dbReference>